<organism evidence="2 3">
    <name type="scientific">Exocentrus adspersus</name>
    <dbReference type="NCBI Taxonomy" id="1586481"/>
    <lineage>
        <taxon>Eukaryota</taxon>
        <taxon>Metazoa</taxon>
        <taxon>Ecdysozoa</taxon>
        <taxon>Arthropoda</taxon>
        <taxon>Hexapoda</taxon>
        <taxon>Insecta</taxon>
        <taxon>Pterygota</taxon>
        <taxon>Neoptera</taxon>
        <taxon>Endopterygota</taxon>
        <taxon>Coleoptera</taxon>
        <taxon>Polyphaga</taxon>
        <taxon>Cucujiformia</taxon>
        <taxon>Chrysomeloidea</taxon>
        <taxon>Cerambycidae</taxon>
        <taxon>Lamiinae</taxon>
        <taxon>Acanthocinini</taxon>
        <taxon>Exocentrus</taxon>
    </lineage>
</organism>
<comment type="caution">
    <text evidence="2">The sequence shown here is derived from an EMBL/GenBank/DDBJ whole genome shotgun (WGS) entry which is preliminary data.</text>
</comment>
<evidence type="ECO:0000313" key="2">
    <source>
        <dbReference type="EMBL" id="KAJ8916713.1"/>
    </source>
</evidence>
<proteinExistence type="predicted"/>
<gene>
    <name evidence="2" type="ORF">NQ315_013917</name>
</gene>
<feature type="region of interest" description="Disordered" evidence="1">
    <location>
        <begin position="115"/>
        <end position="139"/>
    </location>
</feature>
<reference evidence="2 3" key="1">
    <citation type="journal article" date="2023" name="Insect Mol. Biol.">
        <title>Genome sequencing provides insights into the evolution of gene families encoding plant cell wall-degrading enzymes in longhorned beetles.</title>
        <authorList>
            <person name="Shin N.R."/>
            <person name="Okamura Y."/>
            <person name="Kirsch R."/>
            <person name="Pauchet Y."/>
        </authorList>
    </citation>
    <scope>NUCLEOTIDE SEQUENCE [LARGE SCALE GENOMIC DNA]</scope>
    <source>
        <strain evidence="2">EAD_L_NR</strain>
    </source>
</reference>
<dbReference type="Proteomes" id="UP001159042">
    <property type="component" value="Unassembled WGS sequence"/>
</dbReference>
<accession>A0AAV8VQP3</accession>
<sequence>MLKIIVRVLWIYRMLNFYKVRFVRLLDYFTSHTYSDLIDIERTEPTNSNCVTIATVEKRMVYPEKIILDKVIGKIPAHSMSSWCSEPLEGNSNNIDISSDGTLNNKKCNNKHYDREDKITSSSSNTNSSSSSSQTIKASKTAVNRDPKYDCVCMRTLFTVFQKMFIRAYNQLIV</sequence>
<dbReference type="AlphaFoldDB" id="A0AAV8VQP3"/>
<feature type="compositionally biased region" description="Low complexity" evidence="1">
    <location>
        <begin position="120"/>
        <end position="133"/>
    </location>
</feature>
<keyword evidence="3" id="KW-1185">Reference proteome</keyword>
<name>A0AAV8VQP3_9CUCU</name>
<dbReference type="EMBL" id="JANEYG010000040">
    <property type="protein sequence ID" value="KAJ8916713.1"/>
    <property type="molecule type" value="Genomic_DNA"/>
</dbReference>
<evidence type="ECO:0000313" key="3">
    <source>
        <dbReference type="Proteomes" id="UP001159042"/>
    </source>
</evidence>
<evidence type="ECO:0000256" key="1">
    <source>
        <dbReference type="SAM" id="MobiDB-lite"/>
    </source>
</evidence>
<protein>
    <submittedName>
        <fullName evidence="2">Uncharacterized protein</fullName>
    </submittedName>
</protein>